<protein>
    <submittedName>
        <fullName evidence="1">Terpene cyclase/mutase family protein</fullName>
    </submittedName>
</protein>
<comment type="caution">
    <text evidence="1">The sequence shown here is derived from an EMBL/GenBank/DDBJ whole genome shotgun (WGS) entry which is preliminary data.</text>
</comment>
<dbReference type="RefSeq" id="WP_210654886.1">
    <property type="nucleotide sequence ID" value="NZ_JAGKQQ010000001.1"/>
</dbReference>
<dbReference type="Gene3D" id="1.50.10.20">
    <property type="match status" value="2"/>
</dbReference>
<sequence>MHAAAAAIALAVLATPAPEQGTNDAVRNGLKWLAAQQKDDGTWEGLNGVSPTTITTMAGLALLMEGSTPKHGAYAPHVRKTVAWLEANTSDKGLLASNSPNEMYQYIQSHAHALQFLACAYDADDDTDRRKRLVNVLDKATAFLTERQHASGGWGIVATSENGGYSDSQSTALALQALLAARKVGISVPKTVTDKGFQYLARATNKEGGIVYSIANGMLPAGNDGQPMFSAMAAAGVLMQDGGRPESLTKWVQNANSTNATQQLRFLRDGGVYAMLQQYQFARVAFALGENGHRKIDADTGAQNLLRWSTTRPKLFKELKNMQAKDGSWADANFGPNYCTAVALVILQLDNDYLPALAR</sequence>
<gene>
    <name evidence="1" type="ORF">J8F10_15130</name>
</gene>
<organism evidence="1 2">
    <name type="scientific">Gemmata palustris</name>
    <dbReference type="NCBI Taxonomy" id="2822762"/>
    <lineage>
        <taxon>Bacteria</taxon>
        <taxon>Pseudomonadati</taxon>
        <taxon>Planctomycetota</taxon>
        <taxon>Planctomycetia</taxon>
        <taxon>Gemmatales</taxon>
        <taxon>Gemmataceae</taxon>
        <taxon>Gemmata</taxon>
    </lineage>
</organism>
<proteinExistence type="predicted"/>
<name>A0ABS5BSI3_9BACT</name>
<dbReference type="SUPFAM" id="SSF48239">
    <property type="entry name" value="Terpenoid cyclases/Protein prenyltransferases"/>
    <property type="match status" value="1"/>
</dbReference>
<dbReference type="Proteomes" id="UP000676565">
    <property type="component" value="Unassembled WGS sequence"/>
</dbReference>
<dbReference type="InterPro" id="IPR008930">
    <property type="entry name" value="Terpenoid_cyclase/PrenylTrfase"/>
</dbReference>
<evidence type="ECO:0000313" key="1">
    <source>
        <dbReference type="EMBL" id="MBP3956606.1"/>
    </source>
</evidence>
<dbReference type="CDD" id="cd00688">
    <property type="entry name" value="ISOPREN_C2_like"/>
    <property type="match status" value="1"/>
</dbReference>
<keyword evidence="2" id="KW-1185">Reference proteome</keyword>
<dbReference type="EMBL" id="JAGKQQ010000001">
    <property type="protein sequence ID" value="MBP3956606.1"/>
    <property type="molecule type" value="Genomic_DNA"/>
</dbReference>
<evidence type="ECO:0000313" key="2">
    <source>
        <dbReference type="Proteomes" id="UP000676565"/>
    </source>
</evidence>
<accession>A0ABS5BSI3</accession>
<reference evidence="1 2" key="1">
    <citation type="submission" date="2021-04" db="EMBL/GenBank/DDBJ databases">
        <authorList>
            <person name="Ivanova A."/>
        </authorList>
    </citation>
    <scope>NUCLEOTIDE SEQUENCE [LARGE SCALE GENOMIC DNA]</scope>
    <source>
        <strain evidence="1 2">G18</strain>
    </source>
</reference>